<evidence type="ECO:0000259" key="1">
    <source>
        <dbReference type="Pfam" id="PF13568"/>
    </source>
</evidence>
<gene>
    <name evidence="2" type="ORF">E0W69_001010</name>
</gene>
<proteinExistence type="predicted"/>
<accession>A0A5P2FWL5</accession>
<dbReference type="OrthoDB" id="947434at2"/>
<name>A0A5P2FWL5_9BACT</name>
<feature type="domain" description="Outer membrane protein beta-barrel" evidence="1">
    <location>
        <begin position="29"/>
        <end position="223"/>
    </location>
</feature>
<evidence type="ECO:0000313" key="2">
    <source>
        <dbReference type="EMBL" id="QES87297.1"/>
    </source>
</evidence>
<dbReference type="Pfam" id="PF13568">
    <property type="entry name" value="OMP_b-brl_2"/>
    <property type="match status" value="1"/>
</dbReference>
<dbReference type="AlphaFoldDB" id="A0A5P2FWL5"/>
<sequence length="257" mass="29815">MKLFRYLLFIVIIGSIRQANAQLITIYAEKFHWGLKGGFNFSRFSNNVFPFDNQNKSDQYYAGFSQYARMTFVPGVTAEYQWTNHFGIGVELNYNGRGSVYRSYIDGSDYIDDYGTRHKGYNYFKYRINNLELPLLLQWKPTNFNPGKLGIVLYGGAAPYWNVRAKYAETTDKTSDVYSAFSSLPNNNLSDVRKFNISTVGGIKLLTSEQEHNNFYIDFRFQYDMKPTFKVDYIGDYNVHNMGTYNWSAGVYFGVSF</sequence>
<dbReference type="EMBL" id="CP044016">
    <property type="protein sequence ID" value="QES87297.1"/>
    <property type="molecule type" value="Genomic_DNA"/>
</dbReference>
<dbReference type="RefSeq" id="WP_131328175.1">
    <property type="nucleotide sequence ID" value="NZ_CP044016.1"/>
</dbReference>
<protein>
    <submittedName>
        <fullName evidence="2">PorT family protein</fullName>
    </submittedName>
</protein>
<organism evidence="2 3">
    <name type="scientific">Rhizosphaericola mali</name>
    <dbReference type="NCBI Taxonomy" id="2545455"/>
    <lineage>
        <taxon>Bacteria</taxon>
        <taxon>Pseudomonadati</taxon>
        <taxon>Bacteroidota</taxon>
        <taxon>Chitinophagia</taxon>
        <taxon>Chitinophagales</taxon>
        <taxon>Chitinophagaceae</taxon>
        <taxon>Rhizosphaericola</taxon>
    </lineage>
</organism>
<keyword evidence="3" id="KW-1185">Reference proteome</keyword>
<reference evidence="2 3" key="1">
    <citation type="submission" date="2019-09" db="EMBL/GenBank/DDBJ databases">
        <title>Complete genome sequence of Arachidicoccus sp. B3-10 isolated from apple orchard soil.</title>
        <authorList>
            <person name="Kim H.S."/>
            <person name="Han K.-I."/>
            <person name="Suh M.K."/>
            <person name="Lee K.C."/>
            <person name="Eom M.K."/>
            <person name="Kim J.-S."/>
            <person name="Kang S.W."/>
            <person name="Sin Y."/>
            <person name="Lee J.-S."/>
        </authorList>
    </citation>
    <scope>NUCLEOTIDE SEQUENCE [LARGE SCALE GENOMIC DNA]</scope>
    <source>
        <strain evidence="2 3">B3-10</strain>
    </source>
</reference>
<dbReference type="KEGG" id="arac:E0W69_001010"/>
<dbReference type="Proteomes" id="UP000292424">
    <property type="component" value="Chromosome"/>
</dbReference>
<evidence type="ECO:0000313" key="3">
    <source>
        <dbReference type="Proteomes" id="UP000292424"/>
    </source>
</evidence>
<dbReference type="InterPro" id="IPR025665">
    <property type="entry name" value="Beta-barrel_OMP_2"/>
</dbReference>